<reference evidence="2" key="1">
    <citation type="journal article" date="2015" name="Proc. Natl. Acad. Sci. U.S.A.">
        <title>Genome sequencing of adzuki bean (Vigna angularis) provides insight into high starch and low fat accumulation and domestication.</title>
        <authorList>
            <person name="Yang K."/>
            <person name="Tian Z."/>
            <person name="Chen C."/>
            <person name="Luo L."/>
            <person name="Zhao B."/>
            <person name="Wang Z."/>
            <person name="Yu L."/>
            <person name="Li Y."/>
            <person name="Sun Y."/>
            <person name="Li W."/>
            <person name="Chen Y."/>
            <person name="Li Y."/>
            <person name="Zhang Y."/>
            <person name="Ai D."/>
            <person name="Zhao J."/>
            <person name="Shang C."/>
            <person name="Ma Y."/>
            <person name="Wu B."/>
            <person name="Wang M."/>
            <person name="Gao L."/>
            <person name="Sun D."/>
            <person name="Zhang P."/>
            <person name="Guo F."/>
            <person name="Wang W."/>
            <person name="Li Y."/>
            <person name="Wang J."/>
            <person name="Varshney R.K."/>
            <person name="Wang J."/>
            <person name="Ling H.Q."/>
            <person name="Wan P."/>
        </authorList>
    </citation>
    <scope>NUCLEOTIDE SEQUENCE</scope>
    <source>
        <strain evidence="2">cv. Jingnong 6</strain>
    </source>
</reference>
<dbReference type="EMBL" id="CM003380">
    <property type="protein sequence ID" value="KOM54562.1"/>
    <property type="molecule type" value="Genomic_DNA"/>
</dbReference>
<protein>
    <submittedName>
        <fullName evidence="1">Uncharacterized protein</fullName>
    </submittedName>
</protein>
<proteinExistence type="predicted"/>
<dbReference type="Proteomes" id="UP000053144">
    <property type="component" value="Chromosome 10"/>
</dbReference>
<evidence type="ECO:0000313" key="2">
    <source>
        <dbReference type="Proteomes" id="UP000053144"/>
    </source>
</evidence>
<accession>A0A0L9VI44</accession>
<gene>
    <name evidence="1" type="ORF">LR48_Vigan10g045400</name>
</gene>
<evidence type="ECO:0000313" key="1">
    <source>
        <dbReference type="EMBL" id="KOM54562.1"/>
    </source>
</evidence>
<dbReference type="Gramene" id="KOM54562">
    <property type="protein sequence ID" value="KOM54562"/>
    <property type="gene ID" value="LR48_Vigan10g045400"/>
</dbReference>
<sequence length="101" mass="11119">MVSLGRIYKCGKRRNGFCTCGSEVLAAKSVREVKLRVSGVARRPRFQVHQKSNFMVAVNWYGAGRPLVCAQRPLSAPECETVCAQRPPSTPGCEAVRAQRP</sequence>
<name>A0A0L9VI44_PHAAN</name>
<dbReference type="AlphaFoldDB" id="A0A0L9VI44"/>
<organism evidence="1 2">
    <name type="scientific">Phaseolus angularis</name>
    <name type="common">Azuki bean</name>
    <name type="synonym">Vigna angularis</name>
    <dbReference type="NCBI Taxonomy" id="3914"/>
    <lineage>
        <taxon>Eukaryota</taxon>
        <taxon>Viridiplantae</taxon>
        <taxon>Streptophyta</taxon>
        <taxon>Embryophyta</taxon>
        <taxon>Tracheophyta</taxon>
        <taxon>Spermatophyta</taxon>
        <taxon>Magnoliopsida</taxon>
        <taxon>eudicotyledons</taxon>
        <taxon>Gunneridae</taxon>
        <taxon>Pentapetalae</taxon>
        <taxon>rosids</taxon>
        <taxon>fabids</taxon>
        <taxon>Fabales</taxon>
        <taxon>Fabaceae</taxon>
        <taxon>Papilionoideae</taxon>
        <taxon>50 kb inversion clade</taxon>
        <taxon>NPAAA clade</taxon>
        <taxon>indigoferoid/millettioid clade</taxon>
        <taxon>Phaseoleae</taxon>
        <taxon>Vigna</taxon>
    </lineage>
</organism>